<reference evidence="11 12" key="1">
    <citation type="submission" date="2016-01" db="EMBL/GenBank/DDBJ databases">
        <title>Complete genome sequence of a soil Actinobacterium, Isoptericola dokdonensis DS-3.</title>
        <authorList>
            <person name="Kwon S.-K."/>
            <person name="Kim J.F."/>
        </authorList>
    </citation>
    <scope>NUCLEOTIDE SEQUENCE [LARGE SCALE GENOMIC DNA]</scope>
    <source>
        <strain evidence="11 12">DS-3</strain>
    </source>
</reference>
<dbReference type="InterPro" id="IPR001206">
    <property type="entry name" value="Diacylglycerol_kinase_cat_dom"/>
</dbReference>
<dbReference type="Pfam" id="PF00781">
    <property type="entry name" value="DAGK_cat"/>
    <property type="match status" value="1"/>
</dbReference>
<keyword evidence="8" id="KW-1208">Phospholipid metabolism</keyword>
<feature type="domain" description="DAGKc" evidence="10">
    <location>
        <begin position="5"/>
        <end position="141"/>
    </location>
</feature>
<keyword evidence="7" id="KW-0443">Lipid metabolism</keyword>
<comment type="similarity">
    <text evidence="2">Belongs to the diacylglycerol/lipid kinase family.</text>
</comment>
<dbReference type="SMART" id="SM00046">
    <property type="entry name" value="DAGKc"/>
    <property type="match status" value="1"/>
</dbReference>
<dbReference type="Gene3D" id="3.40.50.10330">
    <property type="entry name" value="Probable inorganic polyphosphate/atp-NAD kinase, domain 1"/>
    <property type="match status" value="1"/>
</dbReference>
<dbReference type="InterPro" id="IPR017438">
    <property type="entry name" value="ATP-NAD_kinase_N"/>
</dbReference>
<sequence>MSDRGAVRRVGVAVNPTAAGGRARDAGLLVVGRLRAAGHDVVDLTGTDAADATARTTTAVRDGAVDALVVVGGDGMVHVGVQAVAGAGVPLGVVAAGTGNDFAAAHDLPVRRPGAAADLLLTALATGRTRPVDAIAVTGAPGARWVAGAVSAGLDAAVNGRANALPARLPARYVLSALAEIATFRAWGYDLTFTGVVDDGGLPLEPAASADDVVHRWRGRAALVTAANIHRIGGGIRVAPDARSDDGLLDVVVATVLTRAAAATIFPSMFSGRHTRRRDVHVVRAGAVTIAPADVPSADRPRGARQPSELPLAHGDGEALGPLPVTARAVPGAVALLAAPGGP</sequence>
<dbReference type="STRING" id="1300344.I598_0647"/>
<dbReference type="EMBL" id="CP014209">
    <property type="protein sequence ID" value="ANC30227.1"/>
    <property type="molecule type" value="Genomic_DNA"/>
</dbReference>
<dbReference type="GO" id="GO:0005886">
    <property type="term" value="C:plasma membrane"/>
    <property type="evidence" value="ECO:0007669"/>
    <property type="project" value="TreeGrafter"/>
</dbReference>
<dbReference type="Proteomes" id="UP000076794">
    <property type="component" value="Chromosome"/>
</dbReference>
<dbReference type="PANTHER" id="PTHR12358">
    <property type="entry name" value="SPHINGOSINE KINASE"/>
    <property type="match status" value="1"/>
</dbReference>
<evidence type="ECO:0000259" key="10">
    <source>
        <dbReference type="PROSITE" id="PS50146"/>
    </source>
</evidence>
<organism evidence="11 12">
    <name type="scientific">Isoptericola dokdonensis DS-3</name>
    <dbReference type="NCBI Taxonomy" id="1300344"/>
    <lineage>
        <taxon>Bacteria</taxon>
        <taxon>Bacillati</taxon>
        <taxon>Actinomycetota</taxon>
        <taxon>Actinomycetes</taxon>
        <taxon>Micrococcales</taxon>
        <taxon>Promicromonosporaceae</taxon>
        <taxon>Isoptericola</taxon>
    </lineage>
</organism>
<dbReference type="Gene3D" id="2.60.200.40">
    <property type="match status" value="1"/>
</dbReference>
<keyword evidence="7" id="KW-0444">Lipid biosynthesis</keyword>
<dbReference type="InterPro" id="IPR016064">
    <property type="entry name" value="NAD/diacylglycerol_kinase_sf"/>
</dbReference>
<keyword evidence="4" id="KW-0547">Nucleotide-binding</keyword>
<gene>
    <name evidence="11" type="primary">dagK_1</name>
    <name evidence="11" type="ORF">I598_0647</name>
</gene>
<evidence type="ECO:0000313" key="12">
    <source>
        <dbReference type="Proteomes" id="UP000076794"/>
    </source>
</evidence>
<accession>A0A168EMK8</accession>
<dbReference type="GO" id="GO:0004143">
    <property type="term" value="F:ATP-dependent diacylglycerol kinase activity"/>
    <property type="evidence" value="ECO:0007669"/>
    <property type="project" value="UniProtKB-EC"/>
</dbReference>
<keyword evidence="3 11" id="KW-0808">Transferase</keyword>
<keyword evidence="5 11" id="KW-0418">Kinase</keyword>
<evidence type="ECO:0000256" key="3">
    <source>
        <dbReference type="ARBA" id="ARBA00022679"/>
    </source>
</evidence>
<dbReference type="PROSITE" id="PS50146">
    <property type="entry name" value="DAGK"/>
    <property type="match status" value="1"/>
</dbReference>
<dbReference type="GO" id="GO:0008654">
    <property type="term" value="P:phospholipid biosynthetic process"/>
    <property type="evidence" value="ECO:0007669"/>
    <property type="project" value="UniProtKB-KW"/>
</dbReference>
<protein>
    <submittedName>
        <fullName evidence="11">Diacylglycerol kinase</fullName>
        <ecNumber evidence="11">2.7.1.107</ecNumber>
    </submittedName>
</protein>
<evidence type="ECO:0000313" key="11">
    <source>
        <dbReference type="EMBL" id="ANC30227.1"/>
    </source>
</evidence>
<evidence type="ECO:0000256" key="4">
    <source>
        <dbReference type="ARBA" id="ARBA00022741"/>
    </source>
</evidence>
<dbReference type="PANTHER" id="PTHR12358:SF106">
    <property type="entry name" value="LIPID KINASE YEGS"/>
    <property type="match status" value="1"/>
</dbReference>
<proteinExistence type="inferred from homology"/>
<comment type="cofactor">
    <cofactor evidence="1">
        <name>Mg(2+)</name>
        <dbReference type="ChEBI" id="CHEBI:18420"/>
    </cofactor>
</comment>
<evidence type="ECO:0000256" key="7">
    <source>
        <dbReference type="ARBA" id="ARBA00023209"/>
    </source>
</evidence>
<feature type="region of interest" description="Disordered" evidence="9">
    <location>
        <begin position="293"/>
        <end position="323"/>
    </location>
</feature>
<dbReference type="KEGG" id="ido:I598_0647"/>
<dbReference type="Pfam" id="PF19279">
    <property type="entry name" value="YegS_C"/>
    <property type="match status" value="1"/>
</dbReference>
<evidence type="ECO:0000256" key="8">
    <source>
        <dbReference type="ARBA" id="ARBA00023264"/>
    </source>
</evidence>
<keyword evidence="6" id="KW-0067">ATP-binding</keyword>
<dbReference type="PATRIC" id="fig|1300344.3.peg.650"/>
<evidence type="ECO:0000256" key="2">
    <source>
        <dbReference type="ARBA" id="ARBA00005983"/>
    </source>
</evidence>
<evidence type="ECO:0000256" key="5">
    <source>
        <dbReference type="ARBA" id="ARBA00022777"/>
    </source>
</evidence>
<dbReference type="SUPFAM" id="SSF111331">
    <property type="entry name" value="NAD kinase/diacylglycerol kinase-like"/>
    <property type="match status" value="1"/>
</dbReference>
<evidence type="ECO:0000256" key="6">
    <source>
        <dbReference type="ARBA" id="ARBA00022840"/>
    </source>
</evidence>
<dbReference type="GO" id="GO:0005524">
    <property type="term" value="F:ATP binding"/>
    <property type="evidence" value="ECO:0007669"/>
    <property type="project" value="UniProtKB-KW"/>
</dbReference>
<keyword evidence="7" id="KW-0594">Phospholipid biosynthesis</keyword>
<keyword evidence="12" id="KW-1185">Reference proteome</keyword>
<dbReference type="AlphaFoldDB" id="A0A168EMK8"/>
<dbReference type="InterPro" id="IPR050187">
    <property type="entry name" value="Lipid_Phosphate_FormReg"/>
</dbReference>
<evidence type="ECO:0000256" key="9">
    <source>
        <dbReference type="SAM" id="MobiDB-lite"/>
    </source>
</evidence>
<dbReference type="EC" id="2.7.1.107" evidence="11"/>
<name>A0A168EMK8_9MICO</name>
<evidence type="ECO:0000256" key="1">
    <source>
        <dbReference type="ARBA" id="ARBA00001946"/>
    </source>
</evidence>
<dbReference type="InterPro" id="IPR045540">
    <property type="entry name" value="YegS/DAGK_C"/>
</dbReference>